<name>A0A9N7RP86_STRHE</name>
<dbReference type="EMBL" id="CACSLK010031655">
    <property type="protein sequence ID" value="CAA0840085.1"/>
    <property type="molecule type" value="Genomic_DNA"/>
</dbReference>
<reference evidence="1" key="1">
    <citation type="submission" date="2019-12" db="EMBL/GenBank/DDBJ databases">
        <authorList>
            <person name="Scholes J."/>
        </authorList>
    </citation>
    <scope>NUCLEOTIDE SEQUENCE</scope>
</reference>
<dbReference type="AlphaFoldDB" id="A0A9N7RP86"/>
<accession>A0A9N7RP86</accession>
<dbReference type="Proteomes" id="UP001153555">
    <property type="component" value="Unassembled WGS sequence"/>
</dbReference>
<evidence type="ECO:0008006" key="3">
    <source>
        <dbReference type="Google" id="ProtNLM"/>
    </source>
</evidence>
<gene>
    <name evidence="1" type="ORF">SHERM_06540</name>
</gene>
<proteinExistence type="predicted"/>
<protein>
    <recommendedName>
        <fullName evidence="3">F-box protein</fullName>
    </recommendedName>
</protein>
<sequence>MLFLDCYNLLKRAIRCDSSSELVFGYEVVFEKKKFCTINVKSRRIRTVSGLRSKDICNNFAGKVDSEDKMEIGRIAFATRKLPEWYGSRCCGFFYHPLAKEYRLLHVTQIGKSSYEYHIYEFGAHKWRTILTPKFSHYSPQSSAQLLVTKKAMFWWKFGCFLVFDINTEKVCMKGSPPLGHHADSKNVVVKGGEDLCCCYVRYRIVFATRKLPEWYGSRCCGFFYHPLAKEYRLLHVTQIGKSSYEYHIYEFGAHKWRTILTPEFSHYPPPSSDQLVVKEKALVVFSYLYGFRHKY</sequence>
<evidence type="ECO:0000313" key="1">
    <source>
        <dbReference type="EMBL" id="CAA0840085.1"/>
    </source>
</evidence>
<evidence type="ECO:0000313" key="2">
    <source>
        <dbReference type="Proteomes" id="UP001153555"/>
    </source>
</evidence>
<comment type="caution">
    <text evidence="1">The sequence shown here is derived from an EMBL/GenBank/DDBJ whole genome shotgun (WGS) entry which is preliminary data.</text>
</comment>
<organism evidence="1 2">
    <name type="scientific">Striga hermonthica</name>
    <name type="common">Purple witchweed</name>
    <name type="synonym">Buchnera hermonthica</name>
    <dbReference type="NCBI Taxonomy" id="68872"/>
    <lineage>
        <taxon>Eukaryota</taxon>
        <taxon>Viridiplantae</taxon>
        <taxon>Streptophyta</taxon>
        <taxon>Embryophyta</taxon>
        <taxon>Tracheophyta</taxon>
        <taxon>Spermatophyta</taxon>
        <taxon>Magnoliopsida</taxon>
        <taxon>eudicotyledons</taxon>
        <taxon>Gunneridae</taxon>
        <taxon>Pentapetalae</taxon>
        <taxon>asterids</taxon>
        <taxon>lamiids</taxon>
        <taxon>Lamiales</taxon>
        <taxon>Orobanchaceae</taxon>
        <taxon>Buchnereae</taxon>
        <taxon>Striga</taxon>
    </lineage>
</organism>
<dbReference type="OrthoDB" id="911383at2759"/>
<keyword evidence="2" id="KW-1185">Reference proteome</keyword>